<name>A0A3P6GBV9_BRAOL</name>
<dbReference type="EMBL" id="LR031880">
    <property type="protein sequence ID" value="VDD63548.1"/>
    <property type="molecule type" value="Genomic_DNA"/>
</dbReference>
<accession>A0A3P6GBV9</accession>
<reference evidence="1" key="1">
    <citation type="submission" date="2018-11" db="EMBL/GenBank/DDBJ databases">
        <authorList>
            <consortium name="Genoscope - CEA"/>
            <person name="William W."/>
        </authorList>
    </citation>
    <scope>NUCLEOTIDE SEQUENCE</scope>
</reference>
<protein>
    <submittedName>
        <fullName evidence="1">Uncharacterized protein</fullName>
    </submittedName>
</protein>
<gene>
    <name evidence="1" type="ORF">BOLC6T39001H</name>
</gene>
<proteinExistence type="predicted"/>
<feature type="non-terminal residue" evidence="1">
    <location>
        <position position="1"/>
    </location>
</feature>
<sequence length="63" mass="7044">KKITVYRDCVNKRKVTGACSYELAGKYKSVRNVSVKLNGLRHAFQTEQSGDQAELVDQVRGAE</sequence>
<dbReference type="AlphaFoldDB" id="A0A3P6GBV9"/>
<organism evidence="1">
    <name type="scientific">Brassica oleracea</name>
    <name type="common">Wild cabbage</name>
    <dbReference type="NCBI Taxonomy" id="3712"/>
    <lineage>
        <taxon>Eukaryota</taxon>
        <taxon>Viridiplantae</taxon>
        <taxon>Streptophyta</taxon>
        <taxon>Embryophyta</taxon>
        <taxon>Tracheophyta</taxon>
        <taxon>Spermatophyta</taxon>
        <taxon>Magnoliopsida</taxon>
        <taxon>eudicotyledons</taxon>
        <taxon>Gunneridae</taxon>
        <taxon>Pentapetalae</taxon>
        <taxon>rosids</taxon>
        <taxon>malvids</taxon>
        <taxon>Brassicales</taxon>
        <taxon>Brassicaceae</taxon>
        <taxon>Brassiceae</taxon>
        <taxon>Brassica</taxon>
    </lineage>
</organism>
<evidence type="ECO:0000313" key="1">
    <source>
        <dbReference type="EMBL" id="VDD63548.1"/>
    </source>
</evidence>